<proteinExistence type="predicted"/>
<sequence length="188" mass="21099">MLAIYRLVQIVVHGAMNSNENLQQIKHIVAVLSEKSNDHSFLITSSCAFHKYLYVQYIQLDRAPQHSHFLGILAELSTKPGQVRGGRTALPRELYDEAELRYQWPLAICEKLGSEHPDTATLNNLGGLYGTKQSRCANGPRELIATRTPRHNNKSEQSGCVLRKPRAESLYQQTLAICKKILKPGHLG</sequence>
<name>A0A433D6M2_9FUNG</name>
<evidence type="ECO:0000313" key="1">
    <source>
        <dbReference type="EMBL" id="RUP46522.1"/>
    </source>
</evidence>
<dbReference type="InterPro" id="IPR011990">
    <property type="entry name" value="TPR-like_helical_dom_sf"/>
</dbReference>
<protein>
    <submittedName>
        <fullName evidence="1">Uncharacterized protein</fullName>
    </submittedName>
</protein>
<evidence type="ECO:0000313" key="2">
    <source>
        <dbReference type="Proteomes" id="UP000268093"/>
    </source>
</evidence>
<organism evidence="1 2">
    <name type="scientific">Jimgerdemannia flammicorona</name>
    <dbReference type="NCBI Taxonomy" id="994334"/>
    <lineage>
        <taxon>Eukaryota</taxon>
        <taxon>Fungi</taxon>
        <taxon>Fungi incertae sedis</taxon>
        <taxon>Mucoromycota</taxon>
        <taxon>Mucoromycotina</taxon>
        <taxon>Endogonomycetes</taxon>
        <taxon>Endogonales</taxon>
        <taxon>Endogonaceae</taxon>
        <taxon>Jimgerdemannia</taxon>
    </lineage>
</organism>
<dbReference type="AlphaFoldDB" id="A0A433D6M2"/>
<dbReference type="Gene3D" id="1.25.40.10">
    <property type="entry name" value="Tetratricopeptide repeat domain"/>
    <property type="match status" value="1"/>
</dbReference>
<dbReference type="Proteomes" id="UP000268093">
    <property type="component" value="Unassembled WGS sequence"/>
</dbReference>
<gene>
    <name evidence="1" type="ORF">BC936DRAFT_146858</name>
</gene>
<accession>A0A433D6M2</accession>
<dbReference type="EMBL" id="RBNI01005722">
    <property type="protein sequence ID" value="RUP46522.1"/>
    <property type="molecule type" value="Genomic_DNA"/>
</dbReference>
<comment type="caution">
    <text evidence="1">The sequence shown here is derived from an EMBL/GenBank/DDBJ whole genome shotgun (WGS) entry which is preliminary data.</text>
</comment>
<reference evidence="1 2" key="1">
    <citation type="journal article" date="2018" name="New Phytol.">
        <title>Phylogenomics of Endogonaceae and evolution of mycorrhizas within Mucoromycota.</title>
        <authorList>
            <person name="Chang Y."/>
            <person name="Desiro A."/>
            <person name="Na H."/>
            <person name="Sandor L."/>
            <person name="Lipzen A."/>
            <person name="Clum A."/>
            <person name="Barry K."/>
            <person name="Grigoriev I.V."/>
            <person name="Martin F.M."/>
            <person name="Stajich J.E."/>
            <person name="Smith M.E."/>
            <person name="Bonito G."/>
            <person name="Spatafora J.W."/>
        </authorList>
    </citation>
    <scope>NUCLEOTIDE SEQUENCE [LARGE SCALE GENOMIC DNA]</scope>
    <source>
        <strain evidence="1 2">GMNB39</strain>
    </source>
</reference>
<keyword evidence="2" id="KW-1185">Reference proteome</keyword>